<protein>
    <submittedName>
        <fullName evidence="8">Methyl-accepting chemotaxis protein</fullName>
    </submittedName>
</protein>
<dbReference type="EMBL" id="AZRM01000029">
    <property type="protein sequence ID" value="PNR99713.1"/>
    <property type="molecule type" value="Genomic_DNA"/>
</dbReference>
<dbReference type="Proteomes" id="UP000236199">
    <property type="component" value="Unassembled WGS sequence"/>
</dbReference>
<keyword evidence="1 3" id="KW-0807">Transducer</keyword>
<evidence type="ECO:0000256" key="3">
    <source>
        <dbReference type="PROSITE-ProRule" id="PRU00284"/>
    </source>
</evidence>
<organism evidence="8 9">
    <name type="scientific">Petrotoga miotherma DSM 10691</name>
    <dbReference type="NCBI Taxonomy" id="1434326"/>
    <lineage>
        <taxon>Bacteria</taxon>
        <taxon>Thermotogati</taxon>
        <taxon>Thermotogota</taxon>
        <taxon>Thermotogae</taxon>
        <taxon>Petrotogales</taxon>
        <taxon>Petrotogaceae</taxon>
        <taxon>Petrotoga</taxon>
    </lineage>
</organism>
<dbReference type="SMART" id="SM00283">
    <property type="entry name" value="MA"/>
    <property type="match status" value="1"/>
</dbReference>
<feature type="compositionally biased region" description="Basic and acidic residues" evidence="4">
    <location>
        <begin position="383"/>
        <end position="396"/>
    </location>
</feature>
<feature type="transmembrane region" description="Helical" evidence="5">
    <location>
        <begin position="286"/>
        <end position="309"/>
    </location>
</feature>
<dbReference type="PANTHER" id="PTHR32089:SF112">
    <property type="entry name" value="LYSOZYME-LIKE PROTEIN-RELATED"/>
    <property type="match status" value="1"/>
</dbReference>
<dbReference type="SMART" id="SM01358">
    <property type="entry name" value="HBM"/>
    <property type="match status" value="1"/>
</dbReference>
<dbReference type="Gene3D" id="1.10.287.950">
    <property type="entry name" value="Methyl-accepting chemotaxis protein"/>
    <property type="match status" value="1"/>
</dbReference>
<sequence length="667" mass="74112">MFKSIRGKLSLTIIIILVLFGVVVVFNIVSLISSNDGLSNYKDLSNDTSRISEIENNFFEAALAFKDYVINYDEQTQEIITQNINAVQSFFTDETTDSTLVQNIITKIGDYESGFNQIVQLNEEKNRLVNQDFKDISNELRQSITDFKTLAQENNVSTLVFYADSSLEIVDSIKELASVYFSSKSVGDKNSVMNAFDELESQIAILEQGLVSDELTEMFNKTKDVVEQFKDTFNQIVTTIESQEPIIGHMEQARVEILNLLEEQRNELKVQQDTLGPSLIEENNRAITLTAVLTIVAFIVSIIMVIYLIRSITKPLLDFKNKINQFKEGDLTVNFESKSRDEIGQMANALSEMSKELRRSMGSIRQASDKVENASESLTRSSQESRKNSEELKNQMDKIQTSTEETAGNVEEVTSGVDEVARAAQGVSQDAQRLSEEADETSKAAEEGSKTIESISQAVKEAVERTKESQKEVETLANNAKNVQSIVETINSITEQTNLLALNAAIEAARAGEAGRGFAVVADEIRKLAEESRNATDEISEILTNITQGTNKVNESTNKVVGTIGEINEKMVNVQQSFNRIKERIERMDQGIENMTASAEEQSASAQEMSTAMDRVAKAVTEISEQLERSRSVIDEQVKQGVGINEEAKELSELATELKGLVGSFKI</sequence>
<dbReference type="Gene3D" id="6.10.340.10">
    <property type="match status" value="1"/>
</dbReference>
<comment type="similarity">
    <text evidence="2">Belongs to the methyl-accepting chemotaxis (MCP) protein family.</text>
</comment>
<evidence type="ECO:0000259" key="6">
    <source>
        <dbReference type="PROSITE" id="PS50111"/>
    </source>
</evidence>
<keyword evidence="9" id="KW-1185">Reference proteome</keyword>
<dbReference type="OrthoDB" id="48894at2"/>
<dbReference type="CDD" id="cd06225">
    <property type="entry name" value="HAMP"/>
    <property type="match status" value="1"/>
</dbReference>
<evidence type="ECO:0000313" key="9">
    <source>
        <dbReference type="Proteomes" id="UP000236199"/>
    </source>
</evidence>
<evidence type="ECO:0000313" key="8">
    <source>
        <dbReference type="EMBL" id="PNR99713.1"/>
    </source>
</evidence>
<gene>
    <name evidence="8" type="ORF">X928_06590</name>
</gene>
<dbReference type="Pfam" id="PF00672">
    <property type="entry name" value="HAMP"/>
    <property type="match status" value="1"/>
</dbReference>
<comment type="caution">
    <text evidence="8">The sequence shown here is derived from an EMBL/GenBank/DDBJ whole genome shotgun (WGS) entry which is preliminary data.</text>
</comment>
<keyword evidence="5" id="KW-0472">Membrane</keyword>
<name>A0A2K1PA91_9BACT</name>
<dbReference type="InterPro" id="IPR003660">
    <property type="entry name" value="HAMP_dom"/>
</dbReference>
<dbReference type="RefSeq" id="WP_103078983.1">
    <property type="nucleotide sequence ID" value="NZ_AZRM01000029.1"/>
</dbReference>
<dbReference type="GO" id="GO:0016020">
    <property type="term" value="C:membrane"/>
    <property type="evidence" value="ECO:0007669"/>
    <property type="project" value="InterPro"/>
</dbReference>
<evidence type="ECO:0000256" key="5">
    <source>
        <dbReference type="SAM" id="Phobius"/>
    </source>
</evidence>
<accession>A0A2K1PA91</accession>
<dbReference type="PROSITE" id="PS50111">
    <property type="entry name" value="CHEMOTAXIS_TRANSDUC_2"/>
    <property type="match status" value="1"/>
</dbReference>
<feature type="region of interest" description="Disordered" evidence="4">
    <location>
        <begin position="357"/>
        <end position="410"/>
    </location>
</feature>
<feature type="transmembrane region" description="Helical" evidence="5">
    <location>
        <begin position="12"/>
        <end position="32"/>
    </location>
</feature>
<keyword evidence="5" id="KW-0812">Transmembrane</keyword>
<evidence type="ECO:0000256" key="2">
    <source>
        <dbReference type="ARBA" id="ARBA00029447"/>
    </source>
</evidence>
<feature type="domain" description="HAMP" evidence="7">
    <location>
        <begin position="310"/>
        <end position="362"/>
    </location>
</feature>
<evidence type="ECO:0000256" key="4">
    <source>
        <dbReference type="SAM" id="MobiDB-lite"/>
    </source>
</evidence>
<keyword evidence="5" id="KW-1133">Transmembrane helix</keyword>
<dbReference type="InterPro" id="IPR004089">
    <property type="entry name" value="MCPsignal_dom"/>
</dbReference>
<feature type="domain" description="Methyl-accepting transducer" evidence="6">
    <location>
        <begin position="381"/>
        <end position="617"/>
    </location>
</feature>
<reference evidence="8 9" key="1">
    <citation type="submission" date="2013-12" db="EMBL/GenBank/DDBJ databases">
        <title>Comparative genomics of Petrotoga isolates.</title>
        <authorList>
            <person name="Nesbo C.L."/>
            <person name="Charchuk R."/>
            <person name="Chow K."/>
        </authorList>
    </citation>
    <scope>NUCLEOTIDE SEQUENCE [LARGE SCALE GENOMIC DNA]</scope>
    <source>
        <strain evidence="8 9">DSM 10691</strain>
    </source>
</reference>
<dbReference type="SUPFAM" id="SSF58104">
    <property type="entry name" value="Methyl-accepting chemotaxis protein (MCP) signaling domain"/>
    <property type="match status" value="1"/>
</dbReference>
<evidence type="ECO:0000256" key="1">
    <source>
        <dbReference type="ARBA" id="ARBA00023224"/>
    </source>
</evidence>
<feature type="compositionally biased region" description="Polar residues" evidence="4">
    <location>
        <begin position="397"/>
        <end position="406"/>
    </location>
</feature>
<dbReference type="GO" id="GO:0007165">
    <property type="term" value="P:signal transduction"/>
    <property type="evidence" value="ECO:0007669"/>
    <property type="project" value="UniProtKB-KW"/>
</dbReference>
<dbReference type="AlphaFoldDB" id="A0A2K1PA91"/>
<dbReference type="PANTHER" id="PTHR32089">
    <property type="entry name" value="METHYL-ACCEPTING CHEMOTAXIS PROTEIN MCPB"/>
    <property type="match status" value="1"/>
</dbReference>
<dbReference type="Pfam" id="PF00015">
    <property type="entry name" value="MCPsignal"/>
    <property type="match status" value="1"/>
</dbReference>
<dbReference type="SMART" id="SM00304">
    <property type="entry name" value="HAMP"/>
    <property type="match status" value="3"/>
</dbReference>
<feature type="compositionally biased region" description="Basic and acidic residues" evidence="4">
    <location>
        <begin position="433"/>
        <end position="450"/>
    </location>
</feature>
<feature type="region of interest" description="Disordered" evidence="4">
    <location>
        <begin position="426"/>
        <end position="453"/>
    </location>
</feature>
<dbReference type="InterPro" id="IPR032255">
    <property type="entry name" value="HBM"/>
</dbReference>
<dbReference type="CDD" id="cd11386">
    <property type="entry name" value="MCP_signal"/>
    <property type="match status" value="1"/>
</dbReference>
<dbReference type="PROSITE" id="PS50885">
    <property type="entry name" value="HAMP"/>
    <property type="match status" value="1"/>
</dbReference>
<evidence type="ECO:0000259" key="7">
    <source>
        <dbReference type="PROSITE" id="PS50885"/>
    </source>
</evidence>
<proteinExistence type="inferred from homology"/>